<feature type="domain" description="PAZ" evidence="1">
    <location>
        <begin position="1"/>
        <end position="62"/>
    </location>
</feature>
<reference evidence="2" key="1">
    <citation type="submission" date="2020-10" db="EMBL/GenBank/DDBJ databases">
        <authorList>
            <person name="Sedaghatjoo S."/>
        </authorList>
    </citation>
    <scope>NUCLEOTIDE SEQUENCE</scope>
    <source>
        <strain evidence="2">AZH3</strain>
    </source>
</reference>
<comment type="caution">
    <text evidence="2">The sequence shown here is derived from an EMBL/GenBank/DDBJ whole genome shotgun (WGS) entry which is preliminary data.</text>
</comment>
<dbReference type="PROSITE" id="PS50821">
    <property type="entry name" value="PAZ"/>
    <property type="match status" value="1"/>
</dbReference>
<dbReference type="Gene3D" id="2.170.260.10">
    <property type="entry name" value="paz domain"/>
    <property type="match status" value="1"/>
</dbReference>
<name>A0ABN7ITG5_9BASI</name>
<organism evidence="2 3">
    <name type="scientific">Tilletia caries</name>
    <name type="common">wheat bunt fungus</name>
    <dbReference type="NCBI Taxonomy" id="13290"/>
    <lineage>
        <taxon>Eukaryota</taxon>
        <taxon>Fungi</taxon>
        <taxon>Dikarya</taxon>
        <taxon>Basidiomycota</taxon>
        <taxon>Ustilaginomycotina</taxon>
        <taxon>Exobasidiomycetes</taxon>
        <taxon>Tilletiales</taxon>
        <taxon>Tilletiaceae</taxon>
        <taxon>Tilletia</taxon>
    </lineage>
</organism>
<dbReference type="SUPFAM" id="SSF101690">
    <property type="entry name" value="PAZ domain"/>
    <property type="match status" value="1"/>
</dbReference>
<evidence type="ECO:0000313" key="3">
    <source>
        <dbReference type="Proteomes" id="UP000836402"/>
    </source>
</evidence>
<protein>
    <recommendedName>
        <fullName evidence="1">PAZ domain-containing protein</fullName>
    </recommendedName>
</protein>
<dbReference type="InterPro" id="IPR003100">
    <property type="entry name" value="PAZ_dom"/>
</dbReference>
<keyword evidence="3" id="KW-1185">Reference proteome</keyword>
<sequence>MFDTVTATPATHTKLDRNGERVSVAAYFKDTYNYTLCFPNAPYVKLRGQDGFVSLELCFVVEGSRVPPLSLNAAQTAKMIDIALQEPQERQQSVVQLRNEVVKYKQDGLIQAWG</sequence>
<evidence type="ECO:0000313" key="2">
    <source>
        <dbReference type="EMBL" id="CAD6919089.1"/>
    </source>
</evidence>
<dbReference type="EMBL" id="CAJHJG010002244">
    <property type="protein sequence ID" value="CAD6919089.1"/>
    <property type="molecule type" value="Genomic_DNA"/>
</dbReference>
<dbReference type="InterPro" id="IPR036085">
    <property type="entry name" value="PAZ_dom_sf"/>
</dbReference>
<dbReference type="PANTHER" id="PTHR22891">
    <property type="entry name" value="EUKARYOTIC TRANSLATION INITIATION FACTOR 2C"/>
    <property type="match status" value="1"/>
</dbReference>
<proteinExistence type="predicted"/>
<gene>
    <name evidence="2" type="ORF">JKIAZH3_G8212</name>
</gene>
<dbReference type="CDD" id="cd02846">
    <property type="entry name" value="PAZ_argonaute_like"/>
    <property type="match status" value="1"/>
</dbReference>
<feature type="non-terminal residue" evidence="2">
    <location>
        <position position="114"/>
    </location>
</feature>
<dbReference type="Pfam" id="PF02170">
    <property type="entry name" value="PAZ"/>
    <property type="match status" value="1"/>
</dbReference>
<accession>A0ABN7ITG5</accession>
<evidence type="ECO:0000259" key="1">
    <source>
        <dbReference type="PROSITE" id="PS50821"/>
    </source>
</evidence>
<dbReference type="Proteomes" id="UP000836402">
    <property type="component" value="Unassembled WGS sequence"/>
</dbReference>